<keyword evidence="3" id="KW-1185">Reference proteome</keyword>
<feature type="region of interest" description="Disordered" evidence="1">
    <location>
        <begin position="70"/>
        <end position="89"/>
    </location>
</feature>
<comment type="caution">
    <text evidence="2">The sequence shown here is derived from an EMBL/GenBank/DDBJ whole genome shotgun (WGS) entry which is preliminary data.</text>
</comment>
<evidence type="ECO:0000256" key="1">
    <source>
        <dbReference type="SAM" id="MobiDB-lite"/>
    </source>
</evidence>
<gene>
    <name evidence="2" type="ORF">EYF80_025522</name>
</gene>
<dbReference type="Proteomes" id="UP000314294">
    <property type="component" value="Unassembled WGS sequence"/>
</dbReference>
<proteinExistence type="predicted"/>
<organism evidence="2 3">
    <name type="scientific">Liparis tanakae</name>
    <name type="common">Tanaka's snailfish</name>
    <dbReference type="NCBI Taxonomy" id="230148"/>
    <lineage>
        <taxon>Eukaryota</taxon>
        <taxon>Metazoa</taxon>
        <taxon>Chordata</taxon>
        <taxon>Craniata</taxon>
        <taxon>Vertebrata</taxon>
        <taxon>Euteleostomi</taxon>
        <taxon>Actinopterygii</taxon>
        <taxon>Neopterygii</taxon>
        <taxon>Teleostei</taxon>
        <taxon>Neoteleostei</taxon>
        <taxon>Acanthomorphata</taxon>
        <taxon>Eupercaria</taxon>
        <taxon>Perciformes</taxon>
        <taxon>Cottioidei</taxon>
        <taxon>Cottales</taxon>
        <taxon>Liparidae</taxon>
        <taxon>Liparis</taxon>
    </lineage>
</organism>
<dbReference type="EMBL" id="SRLO01000256">
    <property type="protein sequence ID" value="TNN64271.1"/>
    <property type="molecule type" value="Genomic_DNA"/>
</dbReference>
<evidence type="ECO:0000313" key="3">
    <source>
        <dbReference type="Proteomes" id="UP000314294"/>
    </source>
</evidence>
<dbReference type="AlphaFoldDB" id="A0A4Z2HF91"/>
<evidence type="ECO:0000313" key="2">
    <source>
        <dbReference type="EMBL" id="TNN64271.1"/>
    </source>
</evidence>
<name>A0A4Z2HF91_9TELE</name>
<sequence length="114" mass="12603">MLSETAWLVGSSWKRVPAGEGGVTSHLSRCALDIPFLEEEQTSSYVPKSVEATLEEVAVVVAHLRGTAPGQKNIGTRADNKRQKTRVKHTWRHADAFRGTRLTGRSFSRRAGCR</sequence>
<protein>
    <submittedName>
        <fullName evidence="2">Uncharacterized protein</fullName>
    </submittedName>
</protein>
<reference evidence="2 3" key="1">
    <citation type="submission" date="2019-03" db="EMBL/GenBank/DDBJ databases">
        <title>First draft genome of Liparis tanakae, snailfish: a comprehensive survey of snailfish specific genes.</title>
        <authorList>
            <person name="Kim W."/>
            <person name="Song I."/>
            <person name="Jeong J.-H."/>
            <person name="Kim D."/>
            <person name="Kim S."/>
            <person name="Ryu S."/>
            <person name="Song J.Y."/>
            <person name="Lee S.K."/>
        </authorList>
    </citation>
    <scope>NUCLEOTIDE SEQUENCE [LARGE SCALE GENOMIC DNA]</scope>
    <source>
        <tissue evidence="2">Muscle</tissue>
    </source>
</reference>
<accession>A0A4Z2HF91</accession>